<accession>A0ABR7WMN2</accession>
<proteinExistence type="predicted"/>
<feature type="region of interest" description="Disordered" evidence="1">
    <location>
        <begin position="38"/>
        <end position="58"/>
    </location>
</feature>
<feature type="compositionally biased region" description="Polar residues" evidence="1">
    <location>
        <begin position="41"/>
        <end position="51"/>
    </location>
</feature>
<name>A0ABR7WMN2_9SPHI</name>
<dbReference type="Proteomes" id="UP000606600">
    <property type="component" value="Unassembled WGS sequence"/>
</dbReference>
<sequence>MMKTGTADRLVEKRNPQQWKLYQQIAHFAKDLDRLSDAQEVRQNPPRSAPQQLLPMVF</sequence>
<organism evidence="2 3">
    <name type="scientific">Mucilaginibacter pankratovii</name>
    <dbReference type="NCBI Taxonomy" id="2772110"/>
    <lineage>
        <taxon>Bacteria</taxon>
        <taxon>Pseudomonadati</taxon>
        <taxon>Bacteroidota</taxon>
        <taxon>Sphingobacteriia</taxon>
        <taxon>Sphingobacteriales</taxon>
        <taxon>Sphingobacteriaceae</taxon>
        <taxon>Mucilaginibacter</taxon>
    </lineage>
</organism>
<dbReference type="RefSeq" id="WP_191187255.1">
    <property type="nucleotide sequence ID" value="NZ_JACWMY010000001.1"/>
</dbReference>
<comment type="caution">
    <text evidence="2">The sequence shown here is derived from an EMBL/GenBank/DDBJ whole genome shotgun (WGS) entry which is preliminary data.</text>
</comment>
<protein>
    <submittedName>
        <fullName evidence="2">Uncharacterized protein</fullName>
    </submittedName>
</protein>
<evidence type="ECO:0000256" key="1">
    <source>
        <dbReference type="SAM" id="MobiDB-lite"/>
    </source>
</evidence>
<evidence type="ECO:0000313" key="2">
    <source>
        <dbReference type="EMBL" id="MBD1362582.1"/>
    </source>
</evidence>
<keyword evidence="3" id="KW-1185">Reference proteome</keyword>
<reference evidence="2 3" key="1">
    <citation type="submission" date="2020-09" db="EMBL/GenBank/DDBJ databases">
        <title>Novel species of Mucilaginibacter isolated from a glacier on the Tibetan Plateau.</title>
        <authorList>
            <person name="Liu Q."/>
            <person name="Xin Y.-H."/>
        </authorList>
    </citation>
    <scope>NUCLEOTIDE SEQUENCE [LARGE SCALE GENOMIC DNA]</scope>
    <source>
        <strain evidence="2 3">ZT4R22</strain>
    </source>
</reference>
<evidence type="ECO:0000313" key="3">
    <source>
        <dbReference type="Proteomes" id="UP000606600"/>
    </source>
</evidence>
<dbReference type="EMBL" id="JACWMY010000001">
    <property type="protein sequence ID" value="MBD1362582.1"/>
    <property type="molecule type" value="Genomic_DNA"/>
</dbReference>
<gene>
    <name evidence="2" type="ORF">IDJ77_02060</name>
</gene>